<protein>
    <submittedName>
        <fullName evidence="1">Uncharacterized protein</fullName>
    </submittedName>
</protein>
<dbReference type="InterPro" id="IPR007553">
    <property type="entry name" value="2-thiour_desulf"/>
</dbReference>
<dbReference type="Pfam" id="PF04463">
    <property type="entry name" value="2-thiour_desulf"/>
    <property type="match status" value="1"/>
</dbReference>
<name>A4CFP7_9GAMM</name>
<dbReference type="Proteomes" id="UP000006201">
    <property type="component" value="Unassembled WGS sequence"/>
</dbReference>
<dbReference type="HOGENOM" id="CLU_076318_1_1_6"/>
<keyword evidence="2" id="KW-1185">Reference proteome</keyword>
<dbReference type="eggNOG" id="COG1683">
    <property type="taxonomic scope" value="Bacteria"/>
</dbReference>
<dbReference type="EMBL" id="AAOH01000014">
    <property type="protein sequence ID" value="EAR26474.1"/>
    <property type="molecule type" value="Genomic_DNA"/>
</dbReference>
<proteinExistence type="predicted"/>
<accession>A4CFP7</accession>
<comment type="caution">
    <text evidence="1">The sequence shown here is derived from an EMBL/GenBank/DDBJ whole genome shotgun (WGS) entry which is preliminary data.</text>
</comment>
<dbReference type="RefSeq" id="WP_009839336.1">
    <property type="nucleotide sequence ID" value="NZ_AAOH01000014.1"/>
</dbReference>
<evidence type="ECO:0000313" key="1">
    <source>
        <dbReference type="EMBL" id="EAR26474.1"/>
    </source>
</evidence>
<dbReference type="PANTHER" id="PTHR30087:SF1">
    <property type="entry name" value="HYPOTHETICAL CYTOSOLIC PROTEIN"/>
    <property type="match status" value="1"/>
</dbReference>
<reference evidence="1 2" key="1">
    <citation type="submission" date="2006-02" db="EMBL/GenBank/DDBJ databases">
        <authorList>
            <person name="Moran M.A."/>
            <person name="Kjelleberg S."/>
            <person name="Egan S."/>
            <person name="Saunders N."/>
            <person name="Thomas T."/>
            <person name="Ferriera S."/>
            <person name="Johnson J."/>
            <person name="Kravitz S."/>
            <person name="Halpern A."/>
            <person name="Remington K."/>
            <person name="Beeson K."/>
            <person name="Tran B."/>
            <person name="Rogers Y.-H."/>
            <person name="Friedman R."/>
            <person name="Venter J.C."/>
        </authorList>
    </citation>
    <scope>NUCLEOTIDE SEQUENCE [LARGE SCALE GENOMIC DNA]</scope>
    <source>
        <strain evidence="1 2">D2</strain>
    </source>
</reference>
<dbReference type="OrthoDB" id="495783at2"/>
<gene>
    <name evidence="1" type="ORF">PTD2_04786</name>
</gene>
<dbReference type="PANTHER" id="PTHR30087">
    <property type="entry name" value="INNER MEMBRANE PROTEIN"/>
    <property type="match status" value="1"/>
</dbReference>
<organism evidence="1 2">
    <name type="scientific">Pseudoalteromonas tunicata D2</name>
    <dbReference type="NCBI Taxonomy" id="87626"/>
    <lineage>
        <taxon>Bacteria</taxon>
        <taxon>Pseudomonadati</taxon>
        <taxon>Pseudomonadota</taxon>
        <taxon>Gammaproteobacteria</taxon>
        <taxon>Alteromonadales</taxon>
        <taxon>Pseudoalteromonadaceae</taxon>
        <taxon>Pseudoalteromonas</taxon>
    </lineage>
</organism>
<sequence>MEKVLVSACLLGKKVRYDGKALSTSERILEQWVAAGKVISVCPEVDAGMTIPRSPAEILNGDGLDVWEGTARVIDINGLDESAYFKAGAHIALALCKKYQIRVAVLTENSPSCGSSAIYDGTFTNTKLDGTGVTVALLQKHGIEVFNQHDLDAANHALLRDRHYL</sequence>
<dbReference type="AlphaFoldDB" id="A4CFP7"/>
<evidence type="ECO:0000313" key="2">
    <source>
        <dbReference type="Proteomes" id="UP000006201"/>
    </source>
</evidence>